<dbReference type="Gene3D" id="2.40.320.10">
    <property type="entry name" value="Hypothetical Protein Pfu-838710-001"/>
    <property type="match status" value="1"/>
</dbReference>
<feature type="domain" description="CYTH" evidence="1">
    <location>
        <begin position="2"/>
        <end position="170"/>
    </location>
</feature>
<dbReference type="InterPro" id="IPR033469">
    <property type="entry name" value="CYTH-like_dom_sf"/>
</dbReference>
<organism evidence="2 3">
    <name type="scientific">Pseudaquabacterium inlustre</name>
    <dbReference type="NCBI Taxonomy" id="2984192"/>
    <lineage>
        <taxon>Bacteria</taxon>
        <taxon>Pseudomonadati</taxon>
        <taxon>Pseudomonadota</taxon>
        <taxon>Betaproteobacteria</taxon>
        <taxon>Burkholderiales</taxon>
        <taxon>Sphaerotilaceae</taxon>
        <taxon>Pseudaquabacterium</taxon>
    </lineage>
</organism>
<accession>A0ABU9CMW1</accession>
<dbReference type="PROSITE" id="PS51707">
    <property type="entry name" value="CYTH"/>
    <property type="match status" value="1"/>
</dbReference>
<proteinExistence type="predicted"/>
<comment type="caution">
    <text evidence="2">The sequence shown here is derived from an EMBL/GenBank/DDBJ whole genome shotgun (WGS) entry which is preliminary data.</text>
</comment>
<evidence type="ECO:0000313" key="3">
    <source>
        <dbReference type="Proteomes" id="UP001365405"/>
    </source>
</evidence>
<protein>
    <submittedName>
        <fullName evidence="2">Class IV adenylate cyclase</fullName>
    </submittedName>
</protein>
<dbReference type="Pfam" id="PF01928">
    <property type="entry name" value="CYTH"/>
    <property type="match status" value="1"/>
</dbReference>
<dbReference type="RefSeq" id="WP_341412899.1">
    <property type="nucleotide sequence ID" value="NZ_JBBUTH010000011.1"/>
</dbReference>
<dbReference type="PANTHER" id="PTHR21028">
    <property type="entry name" value="SI:CH211-156B7.4"/>
    <property type="match status" value="1"/>
</dbReference>
<dbReference type="SMART" id="SM01118">
    <property type="entry name" value="CYTH"/>
    <property type="match status" value="1"/>
</dbReference>
<dbReference type="InterPro" id="IPR023577">
    <property type="entry name" value="CYTH_domain"/>
</dbReference>
<dbReference type="InterPro" id="IPR008173">
    <property type="entry name" value="Adenylyl_cyclase_CyaB"/>
</dbReference>
<dbReference type="SUPFAM" id="SSF55154">
    <property type="entry name" value="CYTH-like phosphatases"/>
    <property type="match status" value="1"/>
</dbReference>
<sequence length="178" mass="19006">MPANVEIKARIPSVDALLPLATALGDDEHPQLIHQDDTFFSVPHGRLKLRVFGDGSGELIAYQRPDAEGPKVSDYEISPVSEPESLREVLTRSCGLLGRVRKHRLLVLVGATRIHLDRVEGLGEFLEIEVVLQPGQSEADGQAEARALMASLGVGPEALVSGAYLDLLRATAAAPSAA</sequence>
<gene>
    <name evidence="2" type="ORF">AACH10_23060</name>
</gene>
<evidence type="ECO:0000259" key="1">
    <source>
        <dbReference type="PROSITE" id="PS51707"/>
    </source>
</evidence>
<keyword evidence="3" id="KW-1185">Reference proteome</keyword>
<dbReference type="CDD" id="cd07890">
    <property type="entry name" value="CYTH-like_AC_IV-like"/>
    <property type="match status" value="1"/>
</dbReference>
<reference evidence="2 3" key="1">
    <citation type="submission" date="2024-04" db="EMBL/GenBank/DDBJ databases">
        <title>Novel species of the genus Ideonella isolated from streams.</title>
        <authorList>
            <person name="Lu H."/>
        </authorList>
    </citation>
    <scope>NUCLEOTIDE SEQUENCE [LARGE SCALE GENOMIC DNA]</scope>
    <source>
        <strain evidence="2 3">DXS22W</strain>
    </source>
</reference>
<dbReference type="Proteomes" id="UP001365405">
    <property type="component" value="Unassembled WGS sequence"/>
</dbReference>
<dbReference type="EMBL" id="JBBUTH010000011">
    <property type="protein sequence ID" value="MEK8053153.1"/>
    <property type="molecule type" value="Genomic_DNA"/>
</dbReference>
<name>A0ABU9CMW1_9BURK</name>
<dbReference type="PANTHER" id="PTHR21028:SF2">
    <property type="entry name" value="CYTH DOMAIN-CONTAINING PROTEIN"/>
    <property type="match status" value="1"/>
</dbReference>
<evidence type="ECO:0000313" key="2">
    <source>
        <dbReference type="EMBL" id="MEK8053153.1"/>
    </source>
</evidence>